<evidence type="ECO:0000256" key="1">
    <source>
        <dbReference type="SAM" id="MobiDB-lite"/>
    </source>
</evidence>
<comment type="caution">
    <text evidence="2">The sequence shown here is derived from an EMBL/GenBank/DDBJ whole genome shotgun (WGS) entry which is preliminary data.</text>
</comment>
<feature type="compositionally biased region" description="Basic and acidic residues" evidence="1">
    <location>
        <begin position="1"/>
        <end position="21"/>
    </location>
</feature>
<gene>
    <name evidence="2" type="ORF">RRF57_010661</name>
</gene>
<name>A0AAN7V1P4_9PEZI</name>
<proteinExistence type="predicted"/>
<keyword evidence="3" id="KW-1185">Reference proteome</keyword>
<reference evidence="2 3" key="1">
    <citation type="submission" date="2023-10" db="EMBL/GenBank/DDBJ databases">
        <title>Draft genome sequence of Xylaria bambusicola isolate GMP-LS, the root and basal stem rot pathogen of sugarcane in Indonesia.</title>
        <authorList>
            <person name="Selvaraj P."/>
            <person name="Muralishankar V."/>
            <person name="Muruganantham S."/>
            <person name="Sp S."/>
            <person name="Haryani S."/>
            <person name="Lau K.J.X."/>
            <person name="Naqvi N.I."/>
        </authorList>
    </citation>
    <scope>NUCLEOTIDE SEQUENCE [LARGE SCALE GENOMIC DNA]</scope>
    <source>
        <strain evidence="2">GMP-LS</strain>
    </source>
</reference>
<dbReference type="AlphaFoldDB" id="A0AAN7V1P4"/>
<evidence type="ECO:0000313" key="2">
    <source>
        <dbReference type="EMBL" id="KAK5634949.1"/>
    </source>
</evidence>
<feature type="region of interest" description="Disordered" evidence="1">
    <location>
        <begin position="1"/>
        <end position="47"/>
    </location>
</feature>
<dbReference type="EMBL" id="JAWHQM010000046">
    <property type="protein sequence ID" value="KAK5634949.1"/>
    <property type="molecule type" value="Genomic_DNA"/>
</dbReference>
<protein>
    <submittedName>
        <fullName evidence="2">Uncharacterized protein</fullName>
    </submittedName>
</protein>
<evidence type="ECO:0000313" key="3">
    <source>
        <dbReference type="Proteomes" id="UP001305414"/>
    </source>
</evidence>
<sequence length="80" mass="8861">MTADDFMRPRRAGEDSFRVEASELGNDNKQQQLHDLPQNSDVGPLSTQLPKIHSLGVSSLREYGATSATGLRKWCRACLT</sequence>
<accession>A0AAN7V1P4</accession>
<dbReference type="Proteomes" id="UP001305414">
    <property type="component" value="Unassembled WGS sequence"/>
</dbReference>
<organism evidence="2 3">
    <name type="scientific">Xylaria bambusicola</name>
    <dbReference type="NCBI Taxonomy" id="326684"/>
    <lineage>
        <taxon>Eukaryota</taxon>
        <taxon>Fungi</taxon>
        <taxon>Dikarya</taxon>
        <taxon>Ascomycota</taxon>
        <taxon>Pezizomycotina</taxon>
        <taxon>Sordariomycetes</taxon>
        <taxon>Xylariomycetidae</taxon>
        <taxon>Xylariales</taxon>
        <taxon>Xylariaceae</taxon>
        <taxon>Xylaria</taxon>
    </lineage>
</organism>
<feature type="compositionally biased region" description="Polar residues" evidence="1">
    <location>
        <begin position="25"/>
        <end position="47"/>
    </location>
</feature>